<evidence type="ECO:0000313" key="15">
    <source>
        <dbReference type="Proteomes" id="UP000236340"/>
    </source>
</evidence>
<dbReference type="PANTHER" id="PTHR30046:SF0">
    <property type="entry name" value="FLAGELLAR M-RING PROTEIN"/>
    <property type="match status" value="1"/>
</dbReference>
<evidence type="ECO:0000256" key="1">
    <source>
        <dbReference type="ARBA" id="ARBA00004117"/>
    </source>
</evidence>
<keyword evidence="4" id="KW-1003">Cell membrane</keyword>
<keyword evidence="7 11" id="KW-0472">Membrane</keyword>
<name>A0A2K2HCT2_9BACT</name>
<dbReference type="AlphaFoldDB" id="A0A2K2HCT2"/>
<dbReference type="InterPro" id="IPR043427">
    <property type="entry name" value="YscJ/FliF"/>
</dbReference>
<dbReference type="Pfam" id="PF01514">
    <property type="entry name" value="YscJ_FliF"/>
    <property type="match status" value="1"/>
</dbReference>
<feature type="region of interest" description="Disordered" evidence="10">
    <location>
        <begin position="295"/>
        <end position="328"/>
    </location>
</feature>
<evidence type="ECO:0000256" key="7">
    <source>
        <dbReference type="ARBA" id="ARBA00023136"/>
    </source>
</evidence>
<comment type="similarity">
    <text evidence="3 9">Belongs to the FliF family.</text>
</comment>
<organism evidence="14 15">
    <name type="scientific">Geothermobacter hydrogeniphilus</name>
    <dbReference type="NCBI Taxonomy" id="1969733"/>
    <lineage>
        <taxon>Bacteria</taxon>
        <taxon>Pseudomonadati</taxon>
        <taxon>Thermodesulfobacteriota</taxon>
        <taxon>Desulfuromonadia</taxon>
        <taxon>Desulfuromonadales</taxon>
        <taxon>Geothermobacteraceae</taxon>
        <taxon>Geothermobacter</taxon>
    </lineage>
</organism>
<dbReference type="InterPro" id="IPR000067">
    <property type="entry name" value="FlgMring_FliF"/>
</dbReference>
<dbReference type="Pfam" id="PF08345">
    <property type="entry name" value="YscJ_FliF_C"/>
    <property type="match status" value="1"/>
</dbReference>
<feature type="domain" description="Flagellar M-ring C-terminal" evidence="13">
    <location>
        <begin position="252"/>
        <end position="409"/>
    </location>
</feature>
<dbReference type="InterPro" id="IPR013556">
    <property type="entry name" value="Flag_M-ring_C"/>
</dbReference>
<dbReference type="Proteomes" id="UP000236340">
    <property type="component" value="Unassembled WGS sequence"/>
</dbReference>
<proteinExistence type="inferred from homology"/>
<evidence type="ECO:0000256" key="11">
    <source>
        <dbReference type="SAM" id="Phobius"/>
    </source>
</evidence>
<evidence type="ECO:0000256" key="4">
    <source>
        <dbReference type="ARBA" id="ARBA00022475"/>
    </source>
</evidence>
<dbReference type="GO" id="GO:0009431">
    <property type="term" value="C:bacterial-type flagellum basal body, MS ring"/>
    <property type="evidence" value="ECO:0007669"/>
    <property type="project" value="InterPro"/>
</dbReference>
<keyword evidence="6 11" id="KW-1133">Transmembrane helix</keyword>
<dbReference type="RefSeq" id="WP_103114411.1">
    <property type="nucleotide sequence ID" value="NZ_PPFX01000005.1"/>
</dbReference>
<evidence type="ECO:0000256" key="8">
    <source>
        <dbReference type="ARBA" id="ARBA00023143"/>
    </source>
</evidence>
<dbReference type="GO" id="GO:0003774">
    <property type="term" value="F:cytoskeletal motor activity"/>
    <property type="evidence" value="ECO:0007669"/>
    <property type="project" value="InterPro"/>
</dbReference>
<dbReference type="InterPro" id="IPR045851">
    <property type="entry name" value="AMP-bd_C_sf"/>
</dbReference>
<protein>
    <recommendedName>
        <fullName evidence="9">Flagellar M-ring protein</fullName>
    </recommendedName>
</protein>
<dbReference type="OrthoDB" id="9807026at2"/>
<keyword evidence="14" id="KW-0966">Cell projection</keyword>
<evidence type="ECO:0000259" key="12">
    <source>
        <dbReference type="Pfam" id="PF01514"/>
    </source>
</evidence>
<keyword evidence="14" id="KW-0969">Cilium</keyword>
<dbReference type="GO" id="GO:0071973">
    <property type="term" value="P:bacterial-type flagellum-dependent cell motility"/>
    <property type="evidence" value="ECO:0007669"/>
    <property type="project" value="InterPro"/>
</dbReference>
<evidence type="ECO:0000256" key="10">
    <source>
        <dbReference type="SAM" id="MobiDB-lite"/>
    </source>
</evidence>
<dbReference type="PIRSF" id="PIRSF004862">
    <property type="entry name" value="FliF"/>
    <property type="match status" value="1"/>
</dbReference>
<sequence length="518" mass="56167">MAETTTETTNTNLLQNWPTSRKLSLVGVALLCLIFFAVIIIQARVADYSLLFANLDGSDASAVVDWLKDHKIPYELKNDGQAIYVPADKVHESRLQLAGAGLPQGGGVGFEIFDKQSFGMTDFVQKVNYRRALQGELARTISSLAPVAGARVHLALPERRLFKSEQQQPSASIIVKLTNGRRLSQSQISGIVHLVAGSVEGLEPEQVTIVDASGKILSKPAADVGEDGTSPAMLSHQANIEQRLERRAQSLLDRALGAGNSLVQVTASIDFSKHERLEEIYDPQKTAVVSEHVTEEKGASETTGGVAGVQGTLDGAQPVTSTTPSSRTDEITNYEVSKIVNKLVEPVGKLKNLSVAVLVADRQVTGEGGETSFEPRDAKELAAIEKMVRSALGINQDRGDVISVTSMPFETDILTEPIPESSPLDHINVFMPLIKYALLSIAFLIAYLVLVRPMIRSLRGGSGPVAQYKTVQELEQEMIEGGENRLLAAKDPAERLRRQLMNSESSPTQVVKAWLQEN</sequence>
<dbReference type="PANTHER" id="PTHR30046">
    <property type="entry name" value="FLAGELLAR M-RING PROTEIN"/>
    <property type="match status" value="1"/>
</dbReference>
<evidence type="ECO:0000256" key="5">
    <source>
        <dbReference type="ARBA" id="ARBA00022692"/>
    </source>
</evidence>
<dbReference type="InterPro" id="IPR006182">
    <property type="entry name" value="FliF_N_dom"/>
</dbReference>
<keyword evidence="14" id="KW-0282">Flagellum</keyword>
<evidence type="ECO:0000259" key="13">
    <source>
        <dbReference type="Pfam" id="PF08345"/>
    </source>
</evidence>
<keyword evidence="5 11" id="KW-0812">Transmembrane</keyword>
<keyword evidence="8 9" id="KW-0975">Bacterial flagellum</keyword>
<dbReference type="Gene3D" id="3.30.300.30">
    <property type="match status" value="1"/>
</dbReference>
<evidence type="ECO:0000313" key="14">
    <source>
        <dbReference type="EMBL" id="PNU21115.1"/>
    </source>
</evidence>
<dbReference type="GO" id="GO:0005886">
    <property type="term" value="C:plasma membrane"/>
    <property type="evidence" value="ECO:0007669"/>
    <property type="project" value="UniProtKB-SubCell"/>
</dbReference>
<dbReference type="PRINTS" id="PR01009">
    <property type="entry name" value="FLGMRINGFLIF"/>
</dbReference>
<evidence type="ECO:0000256" key="6">
    <source>
        <dbReference type="ARBA" id="ARBA00022989"/>
    </source>
</evidence>
<accession>A0A2K2HCT2</accession>
<feature type="domain" description="Flagellar M-ring N-terminal" evidence="12">
    <location>
        <begin position="46"/>
        <end position="218"/>
    </location>
</feature>
<gene>
    <name evidence="14" type="primary">fliF</name>
    <name evidence="14" type="ORF">C2E25_03530</name>
</gene>
<evidence type="ECO:0000256" key="9">
    <source>
        <dbReference type="PIRNR" id="PIRNR004862"/>
    </source>
</evidence>
<feature type="transmembrane region" description="Helical" evidence="11">
    <location>
        <begin position="23"/>
        <end position="41"/>
    </location>
</feature>
<feature type="transmembrane region" description="Helical" evidence="11">
    <location>
        <begin position="429"/>
        <end position="450"/>
    </location>
</feature>
<evidence type="ECO:0000256" key="3">
    <source>
        <dbReference type="ARBA" id="ARBA00007971"/>
    </source>
</evidence>
<dbReference type="NCBIfam" id="TIGR00206">
    <property type="entry name" value="fliF"/>
    <property type="match status" value="1"/>
</dbReference>
<comment type="caution">
    <text evidence="14">The sequence shown here is derived from an EMBL/GenBank/DDBJ whole genome shotgun (WGS) entry which is preliminary data.</text>
</comment>
<dbReference type="EMBL" id="PPFX01000005">
    <property type="protein sequence ID" value="PNU21115.1"/>
    <property type="molecule type" value="Genomic_DNA"/>
</dbReference>
<comment type="function">
    <text evidence="9">The M ring may be actively involved in energy transduction.</text>
</comment>
<reference evidence="14 15" key="1">
    <citation type="journal article" date="2018" name="Genome Announc.">
        <title>Genome Sequence of Geothermobacter sp. HR-1 Iron Reducer from the Loihi Seamount.</title>
        <authorList>
            <person name="Smith H."/>
            <person name="Abuyen K."/>
            <person name="Tremblay J."/>
            <person name="Savalia P."/>
            <person name="Perez-Rodriguez I."/>
            <person name="Emerson D."/>
            <person name="Tully B."/>
            <person name="Amend J."/>
        </authorList>
    </citation>
    <scope>NUCLEOTIDE SEQUENCE [LARGE SCALE GENOMIC DNA]</scope>
    <source>
        <strain evidence="14 15">HR-1</strain>
    </source>
</reference>
<comment type="subcellular location">
    <subcellularLocation>
        <location evidence="1 9">Bacterial flagellum basal body</location>
    </subcellularLocation>
    <subcellularLocation>
        <location evidence="2">Cell membrane</location>
        <topology evidence="2">Multi-pass membrane protein</topology>
    </subcellularLocation>
</comment>
<evidence type="ECO:0000256" key="2">
    <source>
        <dbReference type="ARBA" id="ARBA00004651"/>
    </source>
</evidence>